<dbReference type="InterPro" id="IPR018022">
    <property type="entry name" value="IPT"/>
</dbReference>
<comment type="cofactor">
    <cofactor evidence="1 10">
        <name>Mg(2+)</name>
        <dbReference type="ChEBI" id="CHEBI:18420"/>
    </cofactor>
</comment>
<dbReference type="Gene3D" id="1.10.20.140">
    <property type="match status" value="1"/>
</dbReference>
<dbReference type="SUPFAM" id="SSF52540">
    <property type="entry name" value="P-loop containing nucleoside triphosphate hydrolases"/>
    <property type="match status" value="2"/>
</dbReference>
<comment type="subunit">
    <text evidence="10">Monomer.</text>
</comment>
<evidence type="ECO:0000256" key="10">
    <source>
        <dbReference type="HAMAP-Rule" id="MF_00185"/>
    </source>
</evidence>
<keyword evidence="15" id="KW-1185">Reference proteome</keyword>
<dbReference type="RefSeq" id="WP_275823646.1">
    <property type="nucleotide sequence ID" value="NZ_JARHUD010000008.1"/>
</dbReference>
<evidence type="ECO:0000256" key="3">
    <source>
        <dbReference type="ARBA" id="ARBA00005842"/>
    </source>
</evidence>
<evidence type="ECO:0000256" key="1">
    <source>
        <dbReference type="ARBA" id="ARBA00001946"/>
    </source>
</evidence>
<protein>
    <recommendedName>
        <fullName evidence="10">tRNA dimethylallyltransferase</fullName>
        <ecNumber evidence="10">2.5.1.75</ecNumber>
    </recommendedName>
    <alternativeName>
        <fullName evidence="10">Dimethylallyl diphosphate:tRNA dimethylallyltransferase</fullName>
        <shortName evidence="10">DMAPP:tRNA dimethylallyltransferase</shortName>
        <shortName evidence="10">DMATase</shortName>
    </alternativeName>
    <alternativeName>
        <fullName evidence="10">Isopentenyl-diphosphate:tRNA isopentenyltransferase</fullName>
        <shortName evidence="10">IPP transferase</shortName>
        <shortName evidence="10">IPPT</shortName>
        <shortName evidence="10">IPTase</shortName>
    </alternativeName>
</protein>
<evidence type="ECO:0000256" key="6">
    <source>
        <dbReference type="ARBA" id="ARBA00022741"/>
    </source>
</evidence>
<evidence type="ECO:0000256" key="12">
    <source>
        <dbReference type="RuleBase" id="RU003784"/>
    </source>
</evidence>
<dbReference type="GO" id="GO:0052381">
    <property type="term" value="F:tRNA dimethylallyltransferase activity"/>
    <property type="evidence" value="ECO:0007669"/>
    <property type="project" value="UniProtKB-EC"/>
</dbReference>
<feature type="binding site" evidence="10">
    <location>
        <begin position="18"/>
        <end position="23"/>
    </location>
    <ligand>
        <name>substrate</name>
    </ligand>
</feature>
<feature type="binding site" evidence="10">
    <location>
        <begin position="16"/>
        <end position="23"/>
    </location>
    <ligand>
        <name>ATP</name>
        <dbReference type="ChEBI" id="CHEBI:30616"/>
    </ligand>
</feature>
<dbReference type="Pfam" id="PF01715">
    <property type="entry name" value="IPPT"/>
    <property type="match status" value="1"/>
</dbReference>
<evidence type="ECO:0000256" key="4">
    <source>
        <dbReference type="ARBA" id="ARBA00022679"/>
    </source>
</evidence>
<dbReference type="NCBIfam" id="TIGR00174">
    <property type="entry name" value="miaA"/>
    <property type="match status" value="1"/>
</dbReference>
<evidence type="ECO:0000313" key="14">
    <source>
        <dbReference type="EMBL" id="MDF2096880.1"/>
    </source>
</evidence>
<comment type="caution">
    <text evidence="10">Lacks conserved residue(s) required for the propagation of feature annotation.</text>
</comment>
<feature type="site" description="Interaction with substrate tRNA" evidence="10">
    <location>
        <position position="107"/>
    </location>
</feature>
<accession>A0ABT5YQ72</accession>
<dbReference type="Gene3D" id="3.40.50.300">
    <property type="entry name" value="P-loop containing nucleotide triphosphate hydrolases"/>
    <property type="match status" value="1"/>
</dbReference>
<dbReference type="EC" id="2.5.1.75" evidence="10"/>
<dbReference type="InterPro" id="IPR039657">
    <property type="entry name" value="Dimethylallyltransferase"/>
</dbReference>
<keyword evidence="5 10" id="KW-0819">tRNA processing</keyword>
<feature type="site" description="Interaction with substrate tRNA" evidence="10">
    <location>
        <position position="129"/>
    </location>
</feature>
<evidence type="ECO:0000256" key="11">
    <source>
        <dbReference type="RuleBase" id="RU003783"/>
    </source>
</evidence>
<evidence type="ECO:0000256" key="9">
    <source>
        <dbReference type="ARBA" id="ARBA00049563"/>
    </source>
</evidence>
<proteinExistence type="inferred from homology"/>
<comment type="catalytic activity">
    <reaction evidence="9 10 11">
        <text>adenosine(37) in tRNA + dimethylallyl diphosphate = N(6)-dimethylallyladenosine(37) in tRNA + diphosphate</text>
        <dbReference type="Rhea" id="RHEA:26482"/>
        <dbReference type="Rhea" id="RHEA-COMP:10162"/>
        <dbReference type="Rhea" id="RHEA-COMP:10375"/>
        <dbReference type="ChEBI" id="CHEBI:33019"/>
        <dbReference type="ChEBI" id="CHEBI:57623"/>
        <dbReference type="ChEBI" id="CHEBI:74411"/>
        <dbReference type="ChEBI" id="CHEBI:74415"/>
        <dbReference type="EC" id="2.5.1.75"/>
    </reaction>
</comment>
<comment type="function">
    <text evidence="2 10 12">Catalyzes the transfer of a dimethylallyl group onto the adenine at position 37 in tRNAs that read codons beginning with uridine, leading to the formation of N6-(dimethylallyl)adenosine (i(6)A).</text>
</comment>
<dbReference type="InterPro" id="IPR027417">
    <property type="entry name" value="P-loop_NTPase"/>
</dbReference>
<dbReference type="Proteomes" id="UP001215503">
    <property type="component" value="Unassembled WGS sequence"/>
</dbReference>
<keyword evidence="8 10" id="KW-0460">Magnesium</keyword>
<dbReference type="PANTHER" id="PTHR11088">
    <property type="entry name" value="TRNA DIMETHYLALLYLTRANSFERASE"/>
    <property type="match status" value="1"/>
</dbReference>
<feature type="region of interest" description="Interaction with substrate tRNA" evidence="10">
    <location>
        <begin position="165"/>
        <end position="169"/>
    </location>
</feature>
<evidence type="ECO:0000313" key="15">
    <source>
        <dbReference type="Proteomes" id="UP001215503"/>
    </source>
</evidence>
<keyword evidence="6 10" id="KW-0547">Nucleotide-binding</keyword>
<evidence type="ECO:0000256" key="2">
    <source>
        <dbReference type="ARBA" id="ARBA00003213"/>
    </source>
</evidence>
<name>A0ABT5YQ72_9PROT</name>
<dbReference type="EMBL" id="JARHUD010000008">
    <property type="protein sequence ID" value="MDF2096880.1"/>
    <property type="molecule type" value="Genomic_DNA"/>
</dbReference>
<comment type="similarity">
    <text evidence="3 10 13">Belongs to the IPP transferase family.</text>
</comment>
<dbReference type="HAMAP" id="MF_00185">
    <property type="entry name" value="IPP_trans"/>
    <property type="match status" value="1"/>
</dbReference>
<evidence type="ECO:0000256" key="13">
    <source>
        <dbReference type="RuleBase" id="RU003785"/>
    </source>
</evidence>
<reference evidence="14 15" key="1">
    <citation type="submission" date="2023-03" db="EMBL/GenBank/DDBJ databases">
        <title>Fodinicurvata sp. CAU 1616 isolated from sea sendiment.</title>
        <authorList>
            <person name="Kim W."/>
        </authorList>
    </citation>
    <scope>NUCLEOTIDE SEQUENCE [LARGE SCALE GENOMIC DNA]</scope>
    <source>
        <strain evidence="14 15">CAU 1616</strain>
    </source>
</reference>
<comment type="caution">
    <text evidence="14">The sequence shown here is derived from an EMBL/GenBank/DDBJ whole genome shotgun (WGS) entry which is preliminary data.</text>
</comment>
<evidence type="ECO:0000256" key="7">
    <source>
        <dbReference type="ARBA" id="ARBA00022840"/>
    </source>
</evidence>
<keyword evidence="7 10" id="KW-0067">ATP-binding</keyword>
<organism evidence="14 15">
    <name type="scientific">Aquibaculum arenosum</name>
    <dbReference type="NCBI Taxonomy" id="3032591"/>
    <lineage>
        <taxon>Bacteria</taxon>
        <taxon>Pseudomonadati</taxon>
        <taxon>Pseudomonadota</taxon>
        <taxon>Alphaproteobacteria</taxon>
        <taxon>Rhodospirillales</taxon>
        <taxon>Rhodovibrionaceae</taxon>
        <taxon>Aquibaculum</taxon>
    </lineage>
</organism>
<sequence>MTNGTEDLPLALVIAGPTASGKSALAVRLAEARKGTIINADALQLYRELSIISARPDTADLERAPHRLYGTLPAAEGCSAGRWRELALAEMEAARNAGRLPILVGGTGLYLKALEEGIAAVPPVPPEVRARGEARLAAGERDALRRELAAGDPEMHDRLHPNDSQRLLRAWAVLEATGRPLSAWQASTAAPPAPWRFAWIVLLPPREALNQAIEQRFQSMIDAGALDEVKALLALDLPATSTAMKAVGVPELAAYLAGDCSREDAIAAAQAATRRYAKRQTTWLRGQVIGRKRSLLPLKQQFSERNSDDTFNKILQFLLTLPP</sequence>
<gene>
    <name evidence="10 14" type="primary">miaA</name>
    <name evidence="14" type="ORF">P2G67_12935</name>
</gene>
<evidence type="ECO:0000256" key="8">
    <source>
        <dbReference type="ARBA" id="ARBA00022842"/>
    </source>
</evidence>
<keyword evidence="4 10" id="KW-0808">Transferase</keyword>
<evidence type="ECO:0000256" key="5">
    <source>
        <dbReference type="ARBA" id="ARBA00022694"/>
    </source>
</evidence>
<dbReference type="PANTHER" id="PTHR11088:SF60">
    <property type="entry name" value="TRNA DIMETHYLALLYLTRANSFERASE"/>
    <property type="match status" value="1"/>
</dbReference>